<name>A0A8S8ZKT4_SORMA</name>
<sequence length="86" mass="9901">MRSDSFFDKLSKSHCRLLFTRFLAQRYTMHFQTLQGQPSSMSLHVLSGSVLDERSSKYKPCASQTTDLGQFRLGTGCYMNKFPNPR</sequence>
<gene>
    <name evidence="1" type="ORF">SMACR_12749</name>
</gene>
<organism evidence="1 2">
    <name type="scientific">Sordaria macrospora</name>
    <dbReference type="NCBI Taxonomy" id="5147"/>
    <lineage>
        <taxon>Eukaryota</taxon>
        <taxon>Fungi</taxon>
        <taxon>Dikarya</taxon>
        <taxon>Ascomycota</taxon>
        <taxon>Pezizomycotina</taxon>
        <taxon>Sordariomycetes</taxon>
        <taxon>Sordariomycetidae</taxon>
        <taxon>Sordariales</taxon>
        <taxon>Sordariaceae</taxon>
        <taxon>Sordaria</taxon>
    </lineage>
</organism>
<dbReference type="VEuPathDB" id="FungiDB:SMAC_12749"/>
<reference evidence="1 2" key="1">
    <citation type="submission" date="2017-07" db="EMBL/GenBank/DDBJ databases">
        <title>Genome sequence of the Sordaria macrospora wild type strain R19027.</title>
        <authorList>
            <person name="Nowrousian M."/>
            <person name="Teichert I."/>
            <person name="Kueck U."/>
        </authorList>
    </citation>
    <scope>NUCLEOTIDE SEQUENCE [LARGE SCALE GENOMIC DNA]</scope>
    <source>
        <strain evidence="1 2">R19027</strain>
        <tissue evidence="1">Mycelium</tissue>
    </source>
</reference>
<comment type="caution">
    <text evidence="1">The sequence shown here is derived from an EMBL/GenBank/DDBJ whole genome shotgun (WGS) entry which is preliminary data.</text>
</comment>
<evidence type="ECO:0000313" key="2">
    <source>
        <dbReference type="Proteomes" id="UP000433876"/>
    </source>
</evidence>
<protein>
    <submittedName>
        <fullName evidence="1">Uncharacterized protein</fullName>
    </submittedName>
</protein>
<accession>A0A8S8ZKT4</accession>
<dbReference type="EMBL" id="NMPR01000134">
    <property type="protein sequence ID" value="KAA8629476.1"/>
    <property type="molecule type" value="Genomic_DNA"/>
</dbReference>
<evidence type="ECO:0000313" key="1">
    <source>
        <dbReference type="EMBL" id="KAA8629476.1"/>
    </source>
</evidence>
<proteinExistence type="predicted"/>
<dbReference type="AlphaFoldDB" id="A0A8S8ZKT4"/>
<dbReference type="Proteomes" id="UP000433876">
    <property type="component" value="Unassembled WGS sequence"/>
</dbReference>